<dbReference type="InterPro" id="IPR028994">
    <property type="entry name" value="Integrin_alpha_N"/>
</dbReference>
<dbReference type="AlphaFoldDB" id="U5QJP7"/>
<dbReference type="PATRIC" id="fig|1183438.3.peg.1544"/>
<dbReference type="eggNOG" id="COG2706">
    <property type="taxonomic scope" value="Bacteria"/>
</dbReference>
<proteinExistence type="predicted"/>
<evidence type="ECO:0000313" key="5">
    <source>
        <dbReference type="Proteomes" id="UP000017396"/>
    </source>
</evidence>
<dbReference type="Pfam" id="PF01833">
    <property type="entry name" value="TIG"/>
    <property type="match status" value="1"/>
</dbReference>
<gene>
    <name evidence="4" type="ORF">GKIL_1568</name>
</gene>
<dbReference type="STRING" id="1183438.GKIL_1568"/>
<dbReference type="KEGG" id="glj:GKIL_1568"/>
<evidence type="ECO:0000313" key="4">
    <source>
        <dbReference type="EMBL" id="AGY57814.1"/>
    </source>
</evidence>
<dbReference type="Gene3D" id="2.30.30.100">
    <property type="match status" value="5"/>
</dbReference>
<feature type="signal peptide" evidence="2">
    <location>
        <begin position="1"/>
        <end position="24"/>
    </location>
</feature>
<keyword evidence="1 2" id="KW-0732">Signal</keyword>
<dbReference type="EMBL" id="CP003587">
    <property type="protein sequence ID" value="AGY57814.1"/>
    <property type="molecule type" value="Genomic_DNA"/>
</dbReference>
<dbReference type="eggNOG" id="COG1470">
    <property type="taxonomic scope" value="Bacteria"/>
</dbReference>
<dbReference type="SUPFAM" id="SSF69318">
    <property type="entry name" value="Integrin alpha N-terminal domain"/>
    <property type="match status" value="3"/>
</dbReference>
<organism evidence="4 5">
    <name type="scientific">Gloeobacter kilaueensis (strain ATCC BAA-2537 / CCAP 1431/1 / ULC 316 / JS1)</name>
    <dbReference type="NCBI Taxonomy" id="1183438"/>
    <lineage>
        <taxon>Bacteria</taxon>
        <taxon>Bacillati</taxon>
        <taxon>Cyanobacteriota</taxon>
        <taxon>Cyanophyceae</taxon>
        <taxon>Gloeobacterales</taxon>
        <taxon>Gloeobacteraceae</taxon>
        <taxon>Gloeobacter</taxon>
    </lineage>
</organism>
<reference evidence="4 5" key="1">
    <citation type="journal article" date="2013" name="PLoS ONE">
        <title>Cultivation and Complete Genome Sequencing of Gloeobacter kilaueensis sp. nov., from a Lava Cave in Kilauea Caldera, Hawai'i.</title>
        <authorList>
            <person name="Saw J.H."/>
            <person name="Schatz M."/>
            <person name="Brown M.V."/>
            <person name="Kunkel D.D."/>
            <person name="Foster J.S."/>
            <person name="Shick H."/>
            <person name="Christensen S."/>
            <person name="Hou S."/>
            <person name="Wan X."/>
            <person name="Donachie S.P."/>
        </authorList>
    </citation>
    <scope>NUCLEOTIDE SEQUENCE [LARGE SCALE GENOMIC DNA]</scope>
    <source>
        <strain evidence="5">JS</strain>
    </source>
</reference>
<dbReference type="RefSeq" id="WP_023172926.1">
    <property type="nucleotide sequence ID" value="NC_022600.1"/>
</dbReference>
<dbReference type="Gene3D" id="2.60.40.10">
    <property type="entry name" value="Immunoglobulins"/>
    <property type="match status" value="1"/>
</dbReference>
<evidence type="ECO:0000256" key="1">
    <source>
        <dbReference type="ARBA" id="ARBA00022729"/>
    </source>
</evidence>
<dbReference type="Gene3D" id="2.130.10.130">
    <property type="entry name" value="Integrin alpha, N-terminal"/>
    <property type="match status" value="2"/>
</dbReference>
<dbReference type="PANTHER" id="PTHR46580">
    <property type="entry name" value="SENSOR KINASE-RELATED"/>
    <property type="match status" value="1"/>
</dbReference>
<dbReference type="OrthoDB" id="466259at2"/>
<evidence type="ECO:0000259" key="3">
    <source>
        <dbReference type="Pfam" id="PF01833"/>
    </source>
</evidence>
<dbReference type="InterPro" id="IPR013783">
    <property type="entry name" value="Ig-like_fold"/>
</dbReference>
<dbReference type="Proteomes" id="UP000017396">
    <property type="component" value="Chromosome"/>
</dbReference>
<feature type="domain" description="IPT/TIG" evidence="3">
    <location>
        <begin position="757"/>
        <end position="820"/>
    </location>
</feature>
<dbReference type="PANTHER" id="PTHR46580:SF2">
    <property type="entry name" value="MAM DOMAIN-CONTAINING PROTEIN"/>
    <property type="match status" value="1"/>
</dbReference>
<dbReference type="InterPro" id="IPR002909">
    <property type="entry name" value="IPT_dom"/>
</dbReference>
<dbReference type="CDD" id="cd00102">
    <property type="entry name" value="IPT"/>
    <property type="match status" value="1"/>
</dbReference>
<name>U5QJP7_GLOK1</name>
<dbReference type="InterPro" id="IPR014756">
    <property type="entry name" value="Ig_E-set"/>
</dbReference>
<dbReference type="Pfam" id="PF01839">
    <property type="entry name" value="FG-GAP"/>
    <property type="match status" value="1"/>
</dbReference>
<sequence length="838" mass="84492">MTTLKHRSPWLAALGLAASLTLWASPVRAGEIAFAAARIFDLGDGPAATGDIDGDGDSDIVGAKETGSNGTSLLLLLNDGKGNFISTPSISLTAQVSSVALADVDGDRDLDLIAAVSNANTIQVFKNNGNGTFAAPQSFASGGNSSFLVLADLNGDNNLDIAAVNPSSNTVSVLSGSGTGSFAGAINFAVGTGPSSLVAGDFDGDGDRDLATANTGSNNVSVLKNDGKANFTTAQTLIVPGSPTTLTTGDLDGDGDLDLAAGIGNNVPYEIKRSVSVLTNSGSGNFAVSGNIAIYGPASAVVAGDIDKDGDLDLIVGSSAFSATVYGSSPSSLNVLKNDGIASFTNTQTILNNGSTSTVLIKDLDGDSDLDVVTVGFGSDQVIKNSGDGSFIAALTFGATNNACAIASGDLDSDGDLDLAVVDCGSQGKFGGFDPGFVAVLLNKGDGTFGEPLLLSPGADPRSVVIGDFDGDGDNDLATATYGSVYDFSQSGLYLLLNNGDATFTTQNIAPDNVLTSIATADLDGDGDLDFAAINNTSKKVQIFKNNGNGTVGPSSSFSVGYRPNTIALGDIDGDGDIDIVTDNSKYDSFSIATNNGNGSFAASINRATGDGPVSVTLADIDNDGRLDLVSANANSEDVTVRLNLGDLSFATAQNFATGVGARFVRTGDFDADGNVDIVTVNGSDSVSVLANSGDSTFKPAQNLAVGSSPPVAAVPADLNGDGKLDLATANFISPPFTTNSDTLSILLNTTLRQTAPTITAISPRQGPVGTRVTITGTGFSGTTAVVFRGRLRPIVKARFTVISDSEIQAIVPKGAATGRIAVITPAGTAVARFVVTP</sequence>
<accession>U5QJP7</accession>
<feature type="chain" id="PRO_5004664024" description="IPT/TIG domain-containing protein" evidence="2">
    <location>
        <begin position="25"/>
        <end position="838"/>
    </location>
</feature>
<keyword evidence="5" id="KW-1185">Reference proteome</keyword>
<dbReference type="Pfam" id="PF13517">
    <property type="entry name" value="FG-GAP_3"/>
    <property type="match status" value="7"/>
</dbReference>
<dbReference type="InterPro" id="IPR013517">
    <property type="entry name" value="FG-GAP"/>
</dbReference>
<protein>
    <recommendedName>
        <fullName evidence="3">IPT/TIG domain-containing protein</fullName>
    </recommendedName>
</protein>
<evidence type="ECO:0000256" key="2">
    <source>
        <dbReference type="SAM" id="SignalP"/>
    </source>
</evidence>
<dbReference type="SUPFAM" id="SSF81296">
    <property type="entry name" value="E set domains"/>
    <property type="match status" value="1"/>
</dbReference>
<dbReference type="HOGENOM" id="CLU_367138_0_0_3"/>